<keyword evidence="5" id="KW-1185">Reference proteome</keyword>
<dbReference type="EMBL" id="BAABGZ010000013">
    <property type="protein sequence ID" value="GAA4352686.1"/>
    <property type="molecule type" value="Genomic_DNA"/>
</dbReference>
<dbReference type="Gene3D" id="2.60.40.790">
    <property type="match status" value="1"/>
</dbReference>
<organism evidence="4 5">
    <name type="scientific">Hymenobacter saemangeumensis</name>
    <dbReference type="NCBI Taxonomy" id="1084522"/>
    <lineage>
        <taxon>Bacteria</taxon>
        <taxon>Pseudomonadati</taxon>
        <taxon>Bacteroidota</taxon>
        <taxon>Cytophagia</taxon>
        <taxon>Cytophagales</taxon>
        <taxon>Hymenobacteraceae</taxon>
        <taxon>Hymenobacter</taxon>
    </lineage>
</organism>
<dbReference type="InterPro" id="IPR008978">
    <property type="entry name" value="HSP20-like_chaperone"/>
</dbReference>
<dbReference type="Pfam" id="PF00011">
    <property type="entry name" value="HSP20"/>
    <property type="match status" value="1"/>
</dbReference>
<protein>
    <recommendedName>
        <fullName evidence="3">SHSP domain-containing protein</fullName>
    </recommendedName>
</protein>
<comment type="similarity">
    <text evidence="1 2">Belongs to the small heat shock protein (HSP20) family.</text>
</comment>
<evidence type="ECO:0000313" key="4">
    <source>
        <dbReference type="EMBL" id="GAA4352686.1"/>
    </source>
</evidence>
<dbReference type="PROSITE" id="PS01031">
    <property type="entry name" value="SHSP"/>
    <property type="match status" value="1"/>
</dbReference>
<proteinExistence type="inferred from homology"/>
<evidence type="ECO:0000259" key="3">
    <source>
        <dbReference type="PROSITE" id="PS01031"/>
    </source>
</evidence>
<dbReference type="Proteomes" id="UP001501153">
    <property type="component" value="Unassembled WGS sequence"/>
</dbReference>
<name>A0ABP8I7K5_9BACT</name>
<feature type="domain" description="SHSP" evidence="3">
    <location>
        <begin position="22"/>
        <end position="127"/>
    </location>
</feature>
<evidence type="ECO:0000313" key="5">
    <source>
        <dbReference type="Proteomes" id="UP001501153"/>
    </source>
</evidence>
<dbReference type="InterPro" id="IPR002068">
    <property type="entry name" value="A-crystallin/Hsp20_dom"/>
</dbReference>
<gene>
    <name evidence="4" type="ORF">GCM10023185_12620</name>
</gene>
<dbReference type="RefSeq" id="WP_345234894.1">
    <property type="nucleotide sequence ID" value="NZ_BAABGZ010000013.1"/>
</dbReference>
<sequence length="127" mass="14399">MKLISPEFIHNIAPQLDLLNTIGGGVAQAQMRVDQRQKGLILRVAVPSLRPESFHVVLNNQRLTVYGEYRNSPEDAMAAPLFVQNLDLPLNLDLSRIDAVHEGQELQIRIPFKNPSDQQREIDIRHS</sequence>
<reference evidence="5" key="1">
    <citation type="journal article" date="2019" name="Int. J. Syst. Evol. Microbiol.">
        <title>The Global Catalogue of Microorganisms (GCM) 10K type strain sequencing project: providing services to taxonomists for standard genome sequencing and annotation.</title>
        <authorList>
            <consortium name="The Broad Institute Genomics Platform"/>
            <consortium name="The Broad Institute Genome Sequencing Center for Infectious Disease"/>
            <person name="Wu L."/>
            <person name="Ma J."/>
        </authorList>
    </citation>
    <scope>NUCLEOTIDE SEQUENCE [LARGE SCALE GENOMIC DNA]</scope>
    <source>
        <strain evidence="5">JCM 17923</strain>
    </source>
</reference>
<dbReference type="CDD" id="cd00298">
    <property type="entry name" value="ACD_sHsps_p23-like"/>
    <property type="match status" value="1"/>
</dbReference>
<accession>A0ABP8I7K5</accession>
<evidence type="ECO:0000256" key="1">
    <source>
        <dbReference type="PROSITE-ProRule" id="PRU00285"/>
    </source>
</evidence>
<comment type="caution">
    <text evidence="4">The sequence shown here is derived from an EMBL/GenBank/DDBJ whole genome shotgun (WGS) entry which is preliminary data.</text>
</comment>
<evidence type="ECO:0000256" key="2">
    <source>
        <dbReference type="RuleBase" id="RU003616"/>
    </source>
</evidence>
<dbReference type="SUPFAM" id="SSF49764">
    <property type="entry name" value="HSP20-like chaperones"/>
    <property type="match status" value="1"/>
</dbReference>